<dbReference type="PANTHER" id="PTHR48047">
    <property type="entry name" value="GLYCOSYLTRANSFERASE"/>
    <property type="match status" value="1"/>
</dbReference>
<evidence type="ECO:0000256" key="1">
    <source>
        <dbReference type="ARBA" id="ARBA00009995"/>
    </source>
</evidence>
<name>A0A7N0TDP9_KALFE</name>
<dbReference type="AlphaFoldDB" id="A0A7N0TDP9"/>
<evidence type="ECO:0000256" key="2">
    <source>
        <dbReference type="ARBA" id="ARBA00022679"/>
    </source>
</evidence>
<keyword evidence="4" id="KW-1185">Reference proteome</keyword>
<dbReference type="SUPFAM" id="SSF53756">
    <property type="entry name" value="UDP-Glycosyltransferase/glycogen phosphorylase"/>
    <property type="match status" value="1"/>
</dbReference>
<keyword evidence="2" id="KW-0808">Transferase</keyword>
<dbReference type="Gene3D" id="3.40.50.2000">
    <property type="entry name" value="Glycogen Phosphorylase B"/>
    <property type="match status" value="2"/>
</dbReference>
<dbReference type="FunFam" id="3.40.50.2000:FF:000064">
    <property type="entry name" value="Glycosyltransferase"/>
    <property type="match status" value="1"/>
</dbReference>
<proteinExistence type="inferred from homology"/>
<accession>A0A7N0TDP9</accession>
<dbReference type="Proteomes" id="UP000594263">
    <property type="component" value="Unplaced"/>
</dbReference>
<dbReference type="CDD" id="cd03784">
    <property type="entry name" value="GT1_Gtf-like"/>
    <property type="match status" value="1"/>
</dbReference>
<evidence type="ECO:0000313" key="4">
    <source>
        <dbReference type="Proteomes" id="UP000594263"/>
    </source>
</evidence>
<evidence type="ECO:0000313" key="3">
    <source>
        <dbReference type="EnsemblPlants" id="Kaladp0033s0062.1.v1.1.CDS.1"/>
    </source>
</evidence>
<organism evidence="3 4">
    <name type="scientific">Kalanchoe fedtschenkoi</name>
    <name type="common">Lavender scallops</name>
    <name type="synonym">South American air plant</name>
    <dbReference type="NCBI Taxonomy" id="63787"/>
    <lineage>
        <taxon>Eukaryota</taxon>
        <taxon>Viridiplantae</taxon>
        <taxon>Streptophyta</taxon>
        <taxon>Embryophyta</taxon>
        <taxon>Tracheophyta</taxon>
        <taxon>Spermatophyta</taxon>
        <taxon>Magnoliopsida</taxon>
        <taxon>eudicotyledons</taxon>
        <taxon>Gunneridae</taxon>
        <taxon>Pentapetalae</taxon>
        <taxon>Saxifragales</taxon>
        <taxon>Crassulaceae</taxon>
        <taxon>Kalanchoe</taxon>
    </lineage>
</organism>
<dbReference type="Pfam" id="PF00201">
    <property type="entry name" value="UDPGT"/>
    <property type="match status" value="1"/>
</dbReference>
<dbReference type="Gramene" id="Kaladp0033s0062.1.v1.1">
    <property type="protein sequence ID" value="Kaladp0033s0062.1.v1.1.CDS.1"/>
    <property type="gene ID" value="Kaladp0033s0062.v1.1"/>
</dbReference>
<dbReference type="OMA" id="WACVFNT"/>
<dbReference type="InterPro" id="IPR002213">
    <property type="entry name" value="UDP_glucos_trans"/>
</dbReference>
<reference evidence="3" key="1">
    <citation type="submission" date="2021-01" db="UniProtKB">
        <authorList>
            <consortium name="EnsemblPlants"/>
        </authorList>
    </citation>
    <scope>IDENTIFICATION</scope>
</reference>
<dbReference type="GO" id="GO:0035251">
    <property type="term" value="F:UDP-glucosyltransferase activity"/>
    <property type="evidence" value="ECO:0007669"/>
    <property type="project" value="TreeGrafter"/>
</dbReference>
<dbReference type="EnsemblPlants" id="Kaladp0033s0062.1.v1.1">
    <property type="protein sequence ID" value="Kaladp0033s0062.1.v1.1.CDS.1"/>
    <property type="gene ID" value="Kaladp0033s0062.v1.1"/>
</dbReference>
<dbReference type="PANTHER" id="PTHR48047:SF28">
    <property type="entry name" value="F11M15.8 PROTEIN"/>
    <property type="match status" value="1"/>
</dbReference>
<sequence length="473" mass="52466">MSCEDGGVVRKHVLLFPYPAQGHTLPMLDLADQLVRRGLVVTILVTPKNLEILKPLLSVHPGIRTLVLPFPGHPKIPEGVENVKDIGNHGNVPMMNAMGKLHEGIVEWFKGQEERLRPVAIVSDFFLGWTERLAQEVGVPRIAFYTSNSLLMEVNCYLWKDVDHLLSLDAVEFEELPGKPVFKHGHLPSIVRPYKKSDPDWEFVKDSFTLGASSWGVVFNTFEELDGQYIDHCRNNMMYQRTWAVGPLKLMKEPGKLDAEPRSEILEWLDGCPDRSVVYVCFGSQKMLSRGQMEALAKGLELSGSRFLWGVKQASTAAQMEEGFGSVPEGFEERVSERGKVVRGWVPQEAVLNHPAVAYFLSHCGWNSVLEAVTGGVGILAWPMEADQFVNAKMLVEEKGVAVVVCEGADTVPDPDMLARTIAEAMSGDQALWLRAKELSDKAHKAAEAGGSSTVDLDQLVEELTQLQNKQVL</sequence>
<protein>
    <submittedName>
        <fullName evidence="3">Uncharacterized protein</fullName>
    </submittedName>
</protein>
<comment type="similarity">
    <text evidence="1">Belongs to the UDP-glycosyltransferase family.</text>
</comment>